<dbReference type="AlphaFoldDB" id="A0A379DYQ8"/>
<name>A0A379DYQ8_9BACT</name>
<dbReference type="Gene3D" id="3.60.21.10">
    <property type="match status" value="1"/>
</dbReference>
<dbReference type="Pfam" id="PF09587">
    <property type="entry name" value="PGA_cap"/>
    <property type="match status" value="1"/>
</dbReference>
<accession>A0A379DYQ8</accession>
<feature type="domain" description="Capsule synthesis protein CapA" evidence="2">
    <location>
        <begin position="2"/>
        <end position="236"/>
    </location>
</feature>
<dbReference type="OrthoDB" id="9810906at2"/>
<dbReference type="EMBL" id="UGTL01000001">
    <property type="protein sequence ID" value="SUB85586.1"/>
    <property type="molecule type" value="Genomic_DNA"/>
</dbReference>
<evidence type="ECO:0000313" key="3">
    <source>
        <dbReference type="EMBL" id="SUB85586.1"/>
    </source>
</evidence>
<comment type="similarity">
    <text evidence="1">Belongs to the CapA family.</text>
</comment>
<dbReference type="CDD" id="cd07381">
    <property type="entry name" value="MPP_CapA"/>
    <property type="match status" value="1"/>
</dbReference>
<dbReference type="RefSeq" id="WP_021668718.1">
    <property type="nucleotide sequence ID" value="NZ_UGTL01000001.1"/>
</dbReference>
<dbReference type="SMART" id="SM00854">
    <property type="entry name" value="PGA_cap"/>
    <property type="match status" value="1"/>
</dbReference>
<dbReference type="InterPro" id="IPR029052">
    <property type="entry name" value="Metallo-depent_PP-like"/>
</dbReference>
<dbReference type="Proteomes" id="UP000254072">
    <property type="component" value="Unassembled WGS sequence"/>
</dbReference>
<evidence type="ECO:0000259" key="2">
    <source>
        <dbReference type="SMART" id="SM00854"/>
    </source>
</evidence>
<dbReference type="SUPFAM" id="SSF56300">
    <property type="entry name" value="Metallo-dependent phosphatases"/>
    <property type="match status" value="1"/>
</dbReference>
<dbReference type="PANTHER" id="PTHR33393">
    <property type="entry name" value="POLYGLUTAMINE SYNTHESIS ACCESSORY PROTEIN RV0574C-RELATED"/>
    <property type="match status" value="1"/>
</dbReference>
<dbReference type="InterPro" id="IPR052169">
    <property type="entry name" value="CW_Biosynth-Accessory"/>
</dbReference>
<evidence type="ECO:0000256" key="1">
    <source>
        <dbReference type="ARBA" id="ARBA00005662"/>
    </source>
</evidence>
<dbReference type="PANTHER" id="PTHR33393:SF13">
    <property type="entry name" value="PGA BIOSYNTHESIS PROTEIN CAPA"/>
    <property type="match status" value="1"/>
</dbReference>
<reference evidence="3 4" key="1">
    <citation type="submission" date="2018-06" db="EMBL/GenBank/DDBJ databases">
        <authorList>
            <consortium name="Pathogen Informatics"/>
            <person name="Doyle S."/>
        </authorList>
    </citation>
    <scope>NUCLEOTIDE SEQUENCE [LARGE SCALE GENOMIC DNA]</scope>
    <source>
        <strain evidence="3 4">NCTC11157</strain>
    </source>
</reference>
<dbReference type="InterPro" id="IPR019079">
    <property type="entry name" value="Capsule_synth_CapA"/>
</dbReference>
<protein>
    <submittedName>
        <fullName evidence="3">Bacterial capsule synthesis protein PGA_cap</fullName>
    </submittedName>
</protein>
<organism evidence="3 4">
    <name type="scientific">Prevotella disiens</name>
    <dbReference type="NCBI Taxonomy" id="28130"/>
    <lineage>
        <taxon>Bacteria</taxon>
        <taxon>Pseudomonadati</taxon>
        <taxon>Bacteroidota</taxon>
        <taxon>Bacteroidia</taxon>
        <taxon>Bacteroidales</taxon>
        <taxon>Prevotellaceae</taxon>
        <taxon>Prevotella</taxon>
    </lineage>
</organism>
<sequence length="370" mass="42751">MDVVLAGDFFPNNRAVEPVLRQKESIFTSSIRKIISEADFSLLNFESPIIDGTEFKPIDKSGPSLKSTKESGAYIKSLGFDMVALANNHTSDYGIEGLRNTINVFKSLNIMTIGAGNNIEEASKIEYKKDLAVINCCENEFGIATATTAGANPLNPISQYYKIIEAKKKAKYIIVFVHGGMEHFQYPSIRMKETYRFFIDVGADAVINTHQHCFSGYEVYKSKPIFYGLGNFFFDSFDKYEKSTIWNYGYMVKLQIQQNIEFKLIPYIQCAEEPIVRLLKSTEEEVFIKEIQHINQIIGDDSELTKINKKWKDNNTNIYRFLSRPYNKKFFISWIKNIIPLYFNKKSKEILLNCIRCESHRERFVDYLLK</sequence>
<gene>
    <name evidence="3" type="ORF">NCTC11157_01316</name>
</gene>
<evidence type="ECO:0000313" key="4">
    <source>
        <dbReference type="Proteomes" id="UP000254072"/>
    </source>
</evidence>
<proteinExistence type="inferred from homology"/>
<dbReference type="GeneID" id="91082507"/>